<dbReference type="InterPro" id="IPR052169">
    <property type="entry name" value="CW_Biosynth-Accessory"/>
</dbReference>
<evidence type="ECO:0000313" key="3">
    <source>
        <dbReference type="Proteomes" id="UP000199494"/>
    </source>
</evidence>
<reference evidence="2 3" key="1">
    <citation type="submission" date="2016-10" db="EMBL/GenBank/DDBJ databases">
        <authorList>
            <person name="de Groot N.N."/>
        </authorList>
    </citation>
    <scope>NUCLEOTIDE SEQUENCE [LARGE SCALE GENOMIC DNA]</scope>
    <source>
        <strain evidence="2 3">CGMCC 4.5506</strain>
    </source>
</reference>
<dbReference type="PANTHER" id="PTHR33393">
    <property type="entry name" value="POLYGLUTAMINE SYNTHESIS ACCESSORY PROTEIN RV0574C-RELATED"/>
    <property type="match status" value="1"/>
</dbReference>
<keyword evidence="3" id="KW-1185">Reference proteome</keyword>
<dbReference type="SUPFAM" id="SSF56300">
    <property type="entry name" value="Metallo-dependent phosphatases"/>
    <property type="match status" value="1"/>
</dbReference>
<dbReference type="Gene3D" id="3.60.21.10">
    <property type="match status" value="1"/>
</dbReference>
<dbReference type="AlphaFoldDB" id="A0A222VNA3"/>
<name>A0A222VNA3_9PSEU</name>
<organism evidence="2 3">
    <name type="scientific">Prauserella marina</name>
    <dbReference type="NCBI Taxonomy" id="530584"/>
    <lineage>
        <taxon>Bacteria</taxon>
        <taxon>Bacillati</taxon>
        <taxon>Actinomycetota</taxon>
        <taxon>Actinomycetes</taxon>
        <taxon>Pseudonocardiales</taxon>
        <taxon>Pseudonocardiaceae</taxon>
        <taxon>Prauserella</taxon>
    </lineage>
</organism>
<dbReference type="OrthoDB" id="9810718at2"/>
<dbReference type="Proteomes" id="UP000199494">
    <property type="component" value="Unassembled WGS sequence"/>
</dbReference>
<dbReference type="STRING" id="530584.SAMN05421630_101428"/>
<dbReference type="KEGG" id="pmad:BAY61_10325"/>
<proteinExistence type="inferred from homology"/>
<dbReference type="PANTHER" id="PTHR33393:SF13">
    <property type="entry name" value="PGA BIOSYNTHESIS PROTEIN CAPA"/>
    <property type="match status" value="1"/>
</dbReference>
<dbReference type="RefSeq" id="WP_091795637.1">
    <property type="nucleotide sequence ID" value="NZ_CP016353.1"/>
</dbReference>
<dbReference type="InterPro" id="IPR019079">
    <property type="entry name" value="Capsule_synth_CapA"/>
</dbReference>
<evidence type="ECO:0000256" key="1">
    <source>
        <dbReference type="ARBA" id="ARBA00005662"/>
    </source>
</evidence>
<dbReference type="CDD" id="cd07381">
    <property type="entry name" value="MPP_CapA"/>
    <property type="match status" value="1"/>
</dbReference>
<dbReference type="EMBL" id="FMZE01000001">
    <property type="protein sequence ID" value="SDC10308.1"/>
    <property type="molecule type" value="Genomic_DNA"/>
</dbReference>
<dbReference type="SMART" id="SM00854">
    <property type="entry name" value="PGA_cap"/>
    <property type="match status" value="1"/>
</dbReference>
<gene>
    <name evidence="2" type="ORF">SAMN05421630_101428</name>
</gene>
<accession>A0A222VNA3</accession>
<comment type="similarity">
    <text evidence="1">Belongs to the CapA family.</text>
</comment>
<dbReference type="Pfam" id="PF09587">
    <property type="entry name" value="PGA_cap"/>
    <property type="match status" value="1"/>
</dbReference>
<evidence type="ECO:0000313" key="2">
    <source>
        <dbReference type="EMBL" id="SDC10308.1"/>
    </source>
</evidence>
<sequence length="379" mass="39822">MPRPATSTACAVLGAALLLTSCGSAEEPPSPVVSSPADAAPAVPDSFTVVATGDILIHPPLTEQAQQDAEQAELGEEFDYRPLFEGVRPLVSKADLALCHLEVPLSPEGGPYSGYPQFSAPPELAAGLADVGYDGCSTASNHTLDQGPDGVTSTLDALDAAGLDHTGAARSEQEAATPTVYDVGGVKVGQVSFTFGFNGFELPADQPWLSNQLDPDAVVEAAEAAGEAGAEVVIASLHWGAEYQHDPTEEQQQLAERLLGEDSIDLIIGHHAHVVQPFERIGDEWVAYGLGNSVARHEEPKGVSEEGVAARFRFSKQGERWTVDQAEYVPTLVELGPPIRLTDLTTAAATPRRTEALERTDDVVLSRGGAEDGLVRSGS</sequence>
<protein>
    <submittedName>
        <fullName evidence="2">Poly-gamma-glutamate synthesis protein (Capsule biosynthesis protein)</fullName>
    </submittedName>
</protein>
<dbReference type="InterPro" id="IPR029052">
    <property type="entry name" value="Metallo-depent_PP-like"/>
</dbReference>
<dbReference type="PROSITE" id="PS51257">
    <property type="entry name" value="PROKAR_LIPOPROTEIN"/>
    <property type="match status" value="1"/>
</dbReference>